<evidence type="ECO:0000259" key="5">
    <source>
        <dbReference type="Pfam" id="PF00296"/>
    </source>
</evidence>
<protein>
    <submittedName>
        <fullName evidence="6">TIGR03619 family F420-dependent LLM class oxidoreductase</fullName>
        <ecNumber evidence="6">1.-.-.-</ecNumber>
    </submittedName>
</protein>
<dbReference type="NCBIfam" id="TIGR03619">
    <property type="entry name" value="F420_Rv2161c"/>
    <property type="match status" value="1"/>
</dbReference>
<dbReference type="PANTHER" id="PTHR42847:SF4">
    <property type="entry name" value="ALKANESULFONATE MONOOXYGENASE-RELATED"/>
    <property type="match status" value="1"/>
</dbReference>
<feature type="domain" description="Luciferase-like" evidence="5">
    <location>
        <begin position="1"/>
        <end position="303"/>
    </location>
</feature>
<dbReference type="RefSeq" id="WP_220228228.1">
    <property type="nucleotide sequence ID" value="NZ_JAICBX010000002.1"/>
</dbReference>
<reference evidence="6" key="1">
    <citation type="submission" date="2021-08" db="EMBL/GenBank/DDBJ databases">
        <title>Hoeflea bacterium WL0058 sp. nov., isolated from the sediment.</title>
        <authorList>
            <person name="Wang L."/>
            <person name="Zhang D."/>
        </authorList>
    </citation>
    <scope>NUCLEOTIDE SEQUENCE</scope>
    <source>
        <strain evidence="6">WL0058</strain>
    </source>
</reference>
<organism evidence="6 7">
    <name type="scientific">Flavimaribacter sediminis</name>
    <dbReference type="NCBI Taxonomy" id="2865987"/>
    <lineage>
        <taxon>Bacteria</taxon>
        <taxon>Pseudomonadati</taxon>
        <taxon>Pseudomonadota</taxon>
        <taxon>Alphaproteobacteria</taxon>
        <taxon>Hyphomicrobiales</taxon>
        <taxon>Rhizobiaceae</taxon>
        <taxon>Flavimaribacter</taxon>
    </lineage>
</organism>
<dbReference type="GO" id="GO:0046306">
    <property type="term" value="P:alkanesulfonate catabolic process"/>
    <property type="evidence" value="ECO:0007669"/>
    <property type="project" value="TreeGrafter"/>
</dbReference>
<dbReference type="PANTHER" id="PTHR42847">
    <property type="entry name" value="ALKANESULFONATE MONOOXYGENASE"/>
    <property type="match status" value="1"/>
</dbReference>
<dbReference type="Pfam" id="PF00296">
    <property type="entry name" value="Bac_luciferase"/>
    <property type="match status" value="1"/>
</dbReference>
<name>A0AAE2ZNG8_9HYPH</name>
<dbReference type="Proteomes" id="UP001196509">
    <property type="component" value="Unassembled WGS sequence"/>
</dbReference>
<dbReference type="AlphaFoldDB" id="A0AAE2ZNG8"/>
<keyword evidence="1" id="KW-0285">Flavoprotein</keyword>
<accession>A0AAE2ZNG8</accession>
<dbReference type="InterPro" id="IPR019921">
    <property type="entry name" value="Lucif-like_OxRdtase_Rv2161c"/>
</dbReference>
<proteinExistence type="predicted"/>
<dbReference type="Gene3D" id="3.20.20.30">
    <property type="entry name" value="Luciferase-like domain"/>
    <property type="match status" value="1"/>
</dbReference>
<dbReference type="InterPro" id="IPR050172">
    <property type="entry name" value="SsuD_RutA_monooxygenase"/>
</dbReference>
<dbReference type="InterPro" id="IPR011251">
    <property type="entry name" value="Luciferase-like_dom"/>
</dbReference>
<keyword evidence="4" id="KW-0503">Monooxygenase</keyword>
<dbReference type="EMBL" id="JAICBX010000002">
    <property type="protein sequence ID" value="MBW8637528.1"/>
    <property type="molecule type" value="Genomic_DNA"/>
</dbReference>
<dbReference type="GO" id="GO:0008726">
    <property type="term" value="F:alkanesulfonate monooxygenase activity"/>
    <property type="evidence" value="ECO:0007669"/>
    <property type="project" value="TreeGrafter"/>
</dbReference>
<evidence type="ECO:0000256" key="1">
    <source>
        <dbReference type="ARBA" id="ARBA00022630"/>
    </source>
</evidence>
<evidence type="ECO:0000256" key="2">
    <source>
        <dbReference type="ARBA" id="ARBA00022643"/>
    </source>
</evidence>
<dbReference type="InterPro" id="IPR036661">
    <property type="entry name" value="Luciferase-like_sf"/>
</dbReference>
<evidence type="ECO:0000256" key="3">
    <source>
        <dbReference type="ARBA" id="ARBA00023002"/>
    </source>
</evidence>
<gene>
    <name evidence="6" type="ORF">K1W69_10040</name>
</gene>
<evidence type="ECO:0000256" key="4">
    <source>
        <dbReference type="ARBA" id="ARBA00023033"/>
    </source>
</evidence>
<sequence>MKFSISLCTGFEGVMYPVPFIKPEQFVEQAKLCESMGYDSIWGNDHITTQNYVREKFPDSPPNFYEPLITLAMCAQATTTLRVGTALLVMPMREPVYLAKQVSTLDQLSGGRLVLAVGLGAYREEFEAWGPVYKKARRGDMLDEGIDAFLKLISERSASLDGEYYHFTDVEMYPKPKQDPFPLFIGGHNIQALKRAAAVGQGWLPGWRPFAEMKERISQLKDLSEEAGRPRDAVEIAPQFSMLLAKTDEEAEKKYMESGLVAHRQSLAYTGRDLSHQVIANLVGSPDTVLQKIDEMRSMGIDHCSALMIPVDTISEMNEQIEWFSKDVMARC</sequence>
<keyword evidence="3 6" id="KW-0560">Oxidoreductase</keyword>
<evidence type="ECO:0000313" key="6">
    <source>
        <dbReference type="EMBL" id="MBW8637528.1"/>
    </source>
</evidence>
<keyword evidence="7" id="KW-1185">Reference proteome</keyword>
<dbReference type="SUPFAM" id="SSF51679">
    <property type="entry name" value="Bacterial luciferase-like"/>
    <property type="match status" value="1"/>
</dbReference>
<keyword evidence="2" id="KW-0288">FMN</keyword>
<comment type="caution">
    <text evidence="6">The sequence shown here is derived from an EMBL/GenBank/DDBJ whole genome shotgun (WGS) entry which is preliminary data.</text>
</comment>
<evidence type="ECO:0000313" key="7">
    <source>
        <dbReference type="Proteomes" id="UP001196509"/>
    </source>
</evidence>
<dbReference type="EC" id="1.-.-.-" evidence="6"/>